<feature type="transmembrane region" description="Helical" evidence="1">
    <location>
        <begin position="170"/>
        <end position="189"/>
    </location>
</feature>
<protein>
    <submittedName>
        <fullName evidence="2">YbfB/YjiJ family MFS transporter</fullName>
    </submittedName>
</protein>
<feature type="transmembrane region" description="Helical" evidence="1">
    <location>
        <begin position="111"/>
        <end position="129"/>
    </location>
</feature>
<feature type="transmembrane region" description="Helical" evidence="1">
    <location>
        <begin position="141"/>
        <end position="164"/>
    </location>
</feature>
<reference evidence="3" key="1">
    <citation type="journal article" date="2019" name="Int. J. Syst. Evol. Microbiol.">
        <title>The Global Catalogue of Microorganisms (GCM) 10K type strain sequencing project: providing services to taxonomists for standard genome sequencing and annotation.</title>
        <authorList>
            <consortium name="The Broad Institute Genomics Platform"/>
            <consortium name="The Broad Institute Genome Sequencing Center for Infectious Disease"/>
            <person name="Wu L."/>
            <person name="Ma J."/>
        </authorList>
    </citation>
    <scope>NUCLEOTIDE SEQUENCE [LARGE SCALE GENOMIC DNA]</scope>
    <source>
        <strain evidence="3">JCM 9687</strain>
    </source>
</reference>
<keyword evidence="1" id="KW-0812">Transmembrane</keyword>
<dbReference type="Proteomes" id="UP001500483">
    <property type="component" value="Unassembled WGS sequence"/>
</dbReference>
<evidence type="ECO:0000313" key="3">
    <source>
        <dbReference type="Proteomes" id="UP001500483"/>
    </source>
</evidence>
<evidence type="ECO:0000313" key="2">
    <source>
        <dbReference type="EMBL" id="GAA3357556.1"/>
    </source>
</evidence>
<feature type="transmembrane region" description="Helical" evidence="1">
    <location>
        <begin position="210"/>
        <end position="235"/>
    </location>
</feature>
<dbReference type="InterPro" id="IPR010645">
    <property type="entry name" value="MFS_4"/>
</dbReference>
<dbReference type="Gene3D" id="1.20.1250.20">
    <property type="entry name" value="MFS general substrate transporter like domains"/>
    <property type="match status" value="1"/>
</dbReference>
<feature type="transmembrane region" description="Helical" evidence="1">
    <location>
        <begin position="247"/>
        <end position="267"/>
    </location>
</feature>
<name>A0ABP6RQL3_9PSEU</name>
<dbReference type="PANTHER" id="PTHR23537:SF1">
    <property type="entry name" value="SUGAR TRANSPORTER"/>
    <property type="match status" value="1"/>
</dbReference>
<dbReference type="SUPFAM" id="SSF103473">
    <property type="entry name" value="MFS general substrate transporter"/>
    <property type="match status" value="1"/>
</dbReference>
<dbReference type="InterPro" id="IPR036259">
    <property type="entry name" value="MFS_trans_sf"/>
</dbReference>
<dbReference type="RefSeq" id="WP_344926568.1">
    <property type="nucleotide sequence ID" value="NZ_BAAAYK010000038.1"/>
</dbReference>
<accession>A0ABP6RQL3</accession>
<dbReference type="PANTHER" id="PTHR23537">
    <property type="match status" value="1"/>
</dbReference>
<dbReference type="Pfam" id="PF06779">
    <property type="entry name" value="MFS_4"/>
    <property type="match status" value="1"/>
</dbReference>
<feature type="transmembrane region" description="Helical" evidence="1">
    <location>
        <begin position="358"/>
        <end position="376"/>
    </location>
</feature>
<organism evidence="2 3">
    <name type="scientific">Saccharopolyspora gregorii</name>
    <dbReference type="NCBI Taxonomy" id="33914"/>
    <lineage>
        <taxon>Bacteria</taxon>
        <taxon>Bacillati</taxon>
        <taxon>Actinomycetota</taxon>
        <taxon>Actinomycetes</taxon>
        <taxon>Pseudonocardiales</taxon>
        <taxon>Pseudonocardiaceae</taxon>
        <taxon>Saccharopolyspora</taxon>
    </lineage>
</organism>
<evidence type="ECO:0000256" key="1">
    <source>
        <dbReference type="SAM" id="Phobius"/>
    </source>
</evidence>
<comment type="caution">
    <text evidence="2">The sequence shown here is derived from an EMBL/GenBank/DDBJ whole genome shotgun (WGS) entry which is preliminary data.</text>
</comment>
<proteinExistence type="predicted"/>
<gene>
    <name evidence="2" type="ORF">GCM10020366_26100</name>
</gene>
<keyword evidence="3" id="KW-1185">Reference proteome</keyword>
<dbReference type="EMBL" id="BAAAYK010000038">
    <property type="protein sequence ID" value="GAA3357556.1"/>
    <property type="molecule type" value="Genomic_DNA"/>
</dbReference>
<feature type="transmembrane region" description="Helical" evidence="1">
    <location>
        <begin position="46"/>
        <end position="73"/>
    </location>
</feature>
<keyword evidence="1" id="KW-0472">Membrane</keyword>
<feature type="transmembrane region" description="Helical" evidence="1">
    <location>
        <begin position="274"/>
        <end position="292"/>
    </location>
</feature>
<keyword evidence="1" id="KW-1133">Transmembrane helix</keyword>
<feature type="transmembrane region" description="Helical" evidence="1">
    <location>
        <begin position="85"/>
        <end position="105"/>
    </location>
</feature>
<feature type="transmembrane region" description="Helical" evidence="1">
    <location>
        <begin position="329"/>
        <end position="352"/>
    </location>
</feature>
<feature type="transmembrane region" description="Helical" evidence="1">
    <location>
        <begin position="298"/>
        <end position="317"/>
    </location>
</feature>
<feature type="transmembrane region" description="Helical" evidence="1">
    <location>
        <begin position="12"/>
        <end position="34"/>
    </location>
</feature>
<sequence length="392" mass="39144">MNLDTSERTGSPLPVVVGSAAALAAAMGVGRFAFTPVLPLMQAQTGLSAGLGASLATVNYVGYLAGALVGIAAPGVVRSTAVLRGSLLALVASLALMPVLTGAAAWSALRLVAGVASALIFMIAVSTALSRLSGHAQHWTGWVFGGVGGGIAASGLLVLALRTAGGWREAWWACALLAALLSAFAWRLVPGTRPGAVAAEPAVPRAHRWFAPLLAGYALEGVGYIIAGTFLVAAIERTAPGALGSGAWVLVGLAALPSCAVWARLSLRWSRPALLLTALLVQSAGIALPALLGGAVPALVSAALFGATFMGISNLALAVGRDLAVPRAVAMLTAGYSAGQILGPLLTAPLLSGGYDRVLLLAGAIVLAAAAAAAAVRFRYPLASPRPAIAPR</sequence>